<keyword evidence="2 4" id="KW-0689">Ribosomal protein</keyword>
<dbReference type="SUPFAM" id="SSF141091">
    <property type="entry name" value="L21p-like"/>
    <property type="match status" value="1"/>
</dbReference>
<dbReference type="InterPro" id="IPR001787">
    <property type="entry name" value="Ribosomal_bL21"/>
</dbReference>
<evidence type="ECO:0000256" key="4">
    <source>
        <dbReference type="HAMAP-Rule" id="MF_01363"/>
    </source>
</evidence>
<protein>
    <recommendedName>
        <fullName evidence="4">Large ribosomal subunit protein bL21</fullName>
    </recommendedName>
</protein>
<dbReference type="NCBIfam" id="TIGR00061">
    <property type="entry name" value="L21"/>
    <property type="match status" value="1"/>
</dbReference>
<comment type="similarity">
    <text evidence="1 4 5">Belongs to the bacterial ribosomal protein bL21 family.</text>
</comment>
<keyword evidence="4 5" id="KW-0699">rRNA-binding</keyword>
<evidence type="ECO:0000313" key="7">
    <source>
        <dbReference type="Proteomes" id="UP001597373"/>
    </source>
</evidence>
<dbReference type="InterPro" id="IPR028909">
    <property type="entry name" value="bL21-like"/>
</dbReference>
<keyword evidence="3 4" id="KW-0687">Ribonucleoprotein</keyword>
<evidence type="ECO:0000256" key="1">
    <source>
        <dbReference type="ARBA" id="ARBA00008563"/>
    </source>
</evidence>
<name>A0ABW5DEZ3_9HYPH</name>
<dbReference type="InterPro" id="IPR036164">
    <property type="entry name" value="bL21-like_sf"/>
</dbReference>
<accession>A0ABW5DEZ3</accession>
<comment type="subunit">
    <text evidence="4">Part of the 50S ribosomal subunit. Contacts protein L20.</text>
</comment>
<dbReference type="PANTHER" id="PTHR21349">
    <property type="entry name" value="50S RIBOSOMAL PROTEIN L21"/>
    <property type="match status" value="1"/>
</dbReference>
<proteinExistence type="inferred from homology"/>
<keyword evidence="7" id="KW-1185">Reference proteome</keyword>
<dbReference type="EMBL" id="JBHUIR010000020">
    <property type="protein sequence ID" value="MFD2259280.1"/>
    <property type="molecule type" value="Genomic_DNA"/>
</dbReference>
<reference evidence="7" key="1">
    <citation type="journal article" date="2019" name="Int. J. Syst. Evol. Microbiol.">
        <title>The Global Catalogue of Microorganisms (GCM) 10K type strain sequencing project: providing services to taxonomists for standard genome sequencing and annotation.</title>
        <authorList>
            <consortium name="The Broad Institute Genomics Platform"/>
            <consortium name="The Broad Institute Genome Sequencing Center for Infectious Disease"/>
            <person name="Wu L."/>
            <person name="Ma J."/>
        </authorList>
    </citation>
    <scope>NUCLEOTIDE SEQUENCE [LARGE SCALE GENOMIC DNA]</scope>
    <source>
        <strain evidence="7">KCTC 23707</strain>
    </source>
</reference>
<dbReference type="RefSeq" id="WP_345098702.1">
    <property type="nucleotide sequence ID" value="NZ_BAABGS010000018.1"/>
</dbReference>
<evidence type="ECO:0000256" key="3">
    <source>
        <dbReference type="ARBA" id="ARBA00023274"/>
    </source>
</evidence>
<gene>
    <name evidence="4 6" type="primary">rplU</name>
    <name evidence="6" type="ORF">ACFSMZ_05830</name>
</gene>
<evidence type="ECO:0000313" key="6">
    <source>
        <dbReference type="EMBL" id="MFD2259280.1"/>
    </source>
</evidence>
<dbReference type="GO" id="GO:0005840">
    <property type="term" value="C:ribosome"/>
    <property type="evidence" value="ECO:0007669"/>
    <property type="project" value="UniProtKB-KW"/>
</dbReference>
<keyword evidence="4 5" id="KW-0694">RNA-binding</keyword>
<evidence type="ECO:0000256" key="5">
    <source>
        <dbReference type="RuleBase" id="RU000562"/>
    </source>
</evidence>
<dbReference type="PANTHER" id="PTHR21349:SF0">
    <property type="entry name" value="LARGE RIBOSOMAL SUBUNIT PROTEIN BL21M"/>
    <property type="match status" value="1"/>
</dbReference>
<comment type="caution">
    <text evidence="6">The sequence shown here is derived from an EMBL/GenBank/DDBJ whole genome shotgun (WGS) entry which is preliminary data.</text>
</comment>
<organism evidence="6 7">
    <name type="scientific">Chelativorans composti</name>
    <dbReference type="NCBI Taxonomy" id="768533"/>
    <lineage>
        <taxon>Bacteria</taxon>
        <taxon>Pseudomonadati</taxon>
        <taxon>Pseudomonadota</taxon>
        <taxon>Alphaproteobacteria</taxon>
        <taxon>Hyphomicrobiales</taxon>
        <taxon>Phyllobacteriaceae</taxon>
        <taxon>Chelativorans</taxon>
    </lineage>
</organism>
<evidence type="ECO:0000256" key="2">
    <source>
        <dbReference type="ARBA" id="ARBA00022980"/>
    </source>
</evidence>
<dbReference type="Proteomes" id="UP001597373">
    <property type="component" value="Unassembled WGS sequence"/>
</dbReference>
<dbReference type="HAMAP" id="MF_01363">
    <property type="entry name" value="Ribosomal_bL21"/>
    <property type="match status" value="1"/>
</dbReference>
<dbReference type="Pfam" id="PF00829">
    <property type="entry name" value="Ribosomal_L21p"/>
    <property type="match status" value="1"/>
</dbReference>
<sequence length="124" mass="13248">MFAVIKTGGKQYRVAPEDVLKVEKIAGEPGEIVQIAEVLAVGEGADVKIGTPVVEGASVAVEIVEQGRGPKVIAFKKRRRQNSRRKRGHRQELTTIRIAEILVDGAKPAKKAAKKAAAKEAAAE</sequence>
<comment type="function">
    <text evidence="4 5">This protein binds to 23S rRNA in the presence of protein L20.</text>
</comment>